<evidence type="ECO:0000313" key="2">
    <source>
        <dbReference type="EMBL" id="MPL80469.1"/>
    </source>
</evidence>
<dbReference type="EMBL" id="VSSQ01000138">
    <property type="protein sequence ID" value="MPL80469.1"/>
    <property type="molecule type" value="Genomic_DNA"/>
</dbReference>
<gene>
    <name evidence="2" type="ORF">SDC9_26369</name>
</gene>
<protein>
    <submittedName>
        <fullName evidence="2">Uncharacterized protein</fullName>
    </submittedName>
</protein>
<organism evidence="2">
    <name type="scientific">bioreactor metagenome</name>
    <dbReference type="NCBI Taxonomy" id="1076179"/>
    <lineage>
        <taxon>unclassified sequences</taxon>
        <taxon>metagenomes</taxon>
        <taxon>ecological metagenomes</taxon>
    </lineage>
</organism>
<evidence type="ECO:0000256" key="1">
    <source>
        <dbReference type="SAM" id="MobiDB-lite"/>
    </source>
</evidence>
<accession>A0A644UNG6</accession>
<feature type="region of interest" description="Disordered" evidence="1">
    <location>
        <begin position="1"/>
        <end position="20"/>
    </location>
</feature>
<feature type="compositionally biased region" description="Basic and acidic residues" evidence="1">
    <location>
        <begin position="1"/>
        <end position="17"/>
    </location>
</feature>
<dbReference type="AlphaFoldDB" id="A0A644UNG6"/>
<reference evidence="2" key="1">
    <citation type="submission" date="2019-08" db="EMBL/GenBank/DDBJ databases">
        <authorList>
            <person name="Kucharzyk K."/>
            <person name="Murdoch R.W."/>
            <person name="Higgins S."/>
            <person name="Loffler F."/>
        </authorList>
    </citation>
    <scope>NUCLEOTIDE SEQUENCE</scope>
</reference>
<comment type="caution">
    <text evidence="2">The sequence shown here is derived from an EMBL/GenBank/DDBJ whole genome shotgun (WGS) entry which is preliminary data.</text>
</comment>
<sequence length="464" mass="50906">MPETQKRPADEPREAVSKRGANAVRECPMCVEAGIGRPGETSAKSADGLNRQVLRGGWRAFAVFLRQFCADMRENYARRRRIRWRLAWSRPGLSPAGPRRGGSGAQDHLHRLFAGGVAEHLIGLHHLVEREAVGDQLRRIDAGVAERLQQHRRGVGVHQPHRDVDVLDPELFDMQLDRLAVHADVGDVAAGRDDLLAGVEGRRHADRLDRHVDALAMGHLHDPGHHVLGADLDRVGGAELPCELEPCRVHVDHDDPAGREELRGQQHRHPHRAGADHGDGVAGLHMAVLHADLEAGRQDVRQHHQRLFVGPRRDRVQRMVGMRDAHVFGLGTVDRVAENPAAVGAMGIEAALAVRAFAAGGDAGDQHRVAGLEVHHRVADLLDDADALVAKRAARRHGGHVAFQDVQVGAADRGLADLHDHVGRFLDRRFVFLDPVLLAGALEHQCFHLEASSLDFSMRLHAEA</sequence>
<proteinExistence type="predicted"/>
<name>A0A644UNG6_9ZZZZ</name>